<feature type="transmembrane region" description="Helical" evidence="5">
    <location>
        <begin position="138"/>
        <end position="161"/>
    </location>
</feature>
<dbReference type="PANTHER" id="PTHR43077:SF11">
    <property type="entry name" value="TRANSPORT PERMEASE YVFS-RELATED"/>
    <property type="match status" value="1"/>
</dbReference>
<dbReference type="AlphaFoldDB" id="I2GMJ1"/>
<feature type="transmembrane region" description="Helical" evidence="5">
    <location>
        <begin position="61"/>
        <end position="85"/>
    </location>
</feature>
<feature type="transmembrane region" description="Helical" evidence="5">
    <location>
        <begin position="106"/>
        <end position="126"/>
    </location>
</feature>
<name>I2GMJ1_9BACT</name>
<dbReference type="InterPro" id="IPR013525">
    <property type="entry name" value="ABC2_TM"/>
</dbReference>
<evidence type="ECO:0000256" key="4">
    <source>
        <dbReference type="ARBA" id="ARBA00023136"/>
    </source>
</evidence>
<comment type="caution">
    <text evidence="7">The sequence shown here is derived from an EMBL/GenBank/DDBJ whole genome shotgun (WGS) entry which is preliminary data.</text>
</comment>
<dbReference type="GO" id="GO:0140359">
    <property type="term" value="F:ABC-type transporter activity"/>
    <property type="evidence" value="ECO:0007669"/>
    <property type="project" value="InterPro"/>
</dbReference>
<feature type="transmembrane region" description="Helical" evidence="5">
    <location>
        <begin position="173"/>
        <end position="192"/>
    </location>
</feature>
<feature type="transmembrane region" description="Helical" evidence="5">
    <location>
        <begin position="230"/>
        <end position="251"/>
    </location>
</feature>
<dbReference type="OrthoDB" id="63188at2"/>
<dbReference type="EMBL" id="CAIT01000009">
    <property type="protein sequence ID" value="CCH55119.1"/>
    <property type="molecule type" value="Genomic_DNA"/>
</dbReference>
<dbReference type="STRING" id="1185876.BN8_04354"/>
<evidence type="ECO:0000313" key="8">
    <source>
        <dbReference type="Proteomes" id="UP000009309"/>
    </source>
</evidence>
<keyword evidence="8" id="KW-1185">Reference proteome</keyword>
<dbReference type="InterPro" id="IPR051328">
    <property type="entry name" value="T7SS_ABC-Transporter"/>
</dbReference>
<keyword evidence="2 5" id="KW-0812">Transmembrane</keyword>
<dbReference type="RefSeq" id="WP_009283689.1">
    <property type="nucleotide sequence ID" value="NZ_CAIT01000009.1"/>
</dbReference>
<sequence>MTATSRILTMYRTQARYEWLKFARMPVYLITLLCVPMLFYLSTGSNQRMPPLTEGISTRLYLLTTLGTFATFGIALFGFGVGSAIERGQGWIRTLRPAPISPWVPVVGKLVVSTTLTAVAVLLLLLEATVVFGVRLPLTTASLLLLTLVGCSIPLSSIGLALGSLIGPNSAPLILVILYLFVSSISGIVVPMQMVARGNPMLADIAPLWPTYHAGQLALSVVRPASFNTILIHIIVLAGYLIGALAIAVWARRRSEAQTFG</sequence>
<keyword evidence="4 5" id="KW-0472">Membrane</keyword>
<organism evidence="7 8">
    <name type="scientific">Fibrisoma limi BUZ 3</name>
    <dbReference type="NCBI Taxonomy" id="1185876"/>
    <lineage>
        <taxon>Bacteria</taxon>
        <taxon>Pseudomonadati</taxon>
        <taxon>Bacteroidota</taxon>
        <taxon>Cytophagia</taxon>
        <taxon>Cytophagales</taxon>
        <taxon>Spirosomataceae</taxon>
        <taxon>Fibrisoma</taxon>
    </lineage>
</organism>
<evidence type="ECO:0000259" key="6">
    <source>
        <dbReference type="Pfam" id="PF01061"/>
    </source>
</evidence>
<dbReference type="GO" id="GO:0016020">
    <property type="term" value="C:membrane"/>
    <property type="evidence" value="ECO:0007669"/>
    <property type="project" value="UniProtKB-SubCell"/>
</dbReference>
<protein>
    <recommendedName>
        <fullName evidence="6">ABC-2 type transporter transmembrane domain-containing protein</fullName>
    </recommendedName>
</protein>
<reference evidence="7 8" key="1">
    <citation type="journal article" date="2012" name="J. Bacteriol.">
        <title>Genome Sequence of the Filamentous Bacterium Fibrisoma limi BUZ 3T.</title>
        <authorList>
            <person name="Filippini M."/>
            <person name="Qi W."/>
            <person name="Jaenicke S."/>
            <person name="Goesmann A."/>
            <person name="Smits T.H."/>
            <person name="Bagheri H.C."/>
        </authorList>
    </citation>
    <scope>NUCLEOTIDE SEQUENCE [LARGE SCALE GENOMIC DNA]</scope>
    <source>
        <strain evidence="8">BUZ 3T</strain>
    </source>
</reference>
<proteinExistence type="predicted"/>
<accession>I2GMJ1</accession>
<keyword evidence="3 5" id="KW-1133">Transmembrane helix</keyword>
<evidence type="ECO:0000313" key="7">
    <source>
        <dbReference type="EMBL" id="CCH55119.1"/>
    </source>
</evidence>
<feature type="transmembrane region" description="Helical" evidence="5">
    <location>
        <begin position="21"/>
        <end position="41"/>
    </location>
</feature>
<evidence type="ECO:0000256" key="3">
    <source>
        <dbReference type="ARBA" id="ARBA00022989"/>
    </source>
</evidence>
<comment type="subcellular location">
    <subcellularLocation>
        <location evidence="1">Membrane</location>
        <topology evidence="1">Multi-pass membrane protein</topology>
    </subcellularLocation>
</comment>
<feature type="domain" description="ABC-2 type transporter transmembrane" evidence="6">
    <location>
        <begin position="15"/>
        <end position="214"/>
    </location>
</feature>
<gene>
    <name evidence="7" type="ORF">BN8_04354</name>
</gene>
<dbReference type="Proteomes" id="UP000009309">
    <property type="component" value="Unassembled WGS sequence"/>
</dbReference>
<evidence type="ECO:0000256" key="1">
    <source>
        <dbReference type="ARBA" id="ARBA00004141"/>
    </source>
</evidence>
<evidence type="ECO:0000256" key="2">
    <source>
        <dbReference type="ARBA" id="ARBA00022692"/>
    </source>
</evidence>
<dbReference type="eggNOG" id="COG0842">
    <property type="taxonomic scope" value="Bacteria"/>
</dbReference>
<dbReference type="Pfam" id="PF01061">
    <property type="entry name" value="ABC2_membrane"/>
    <property type="match status" value="1"/>
</dbReference>
<dbReference type="PANTHER" id="PTHR43077">
    <property type="entry name" value="TRANSPORT PERMEASE YVFS-RELATED"/>
    <property type="match status" value="1"/>
</dbReference>
<evidence type="ECO:0000256" key="5">
    <source>
        <dbReference type="SAM" id="Phobius"/>
    </source>
</evidence>